<name>A0A0F9HR20_9ZZZZ</name>
<accession>A0A0F9HR20</accession>
<dbReference type="EMBL" id="LAZR01014369">
    <property type="protein sequence ID" value="KKM17791.1"/>
    <property type="molecule type" value="Genomic_DNA"/>
</dbReference>
<organism evidence="1">
    <name type="scientific">marine sediment metagenome</name>
    <dbReference type="NCBI Taxonomy" id="412755"/>
    <lineage>
        <taxon>unclassified sequences</taxon>
        <taxon>metagenomes</taxon>
        <taxon>ecological metagenomes</taxon>
    </lineage>
</organism>
<comment type="caution">
    <text evidence="1">The sequence shown here is derived from an EMBL/GenBank/DDBJ whole genome shotgun (WGS) entry which is preliminary data.</text>
</comment>
<dbReference type="AlphaFoldDB" id="A0A0F9HR20"/>
<evidence type="ECO:0000313" key="1">
    <source>
        <dbReference type="EMBL" id="KKM17791.1"/>
    </source>
</evidence>
<sequence length="54" mass="6124">MTVKEVREKLKKFDQDSTAWIMIEDERGSLILRSSIFGIVPAENGCKLKGVQID</sequence>
<gene>
    <name evidence="1" type="ORF">LCGC14_1672240</name>
</gene>
<protein>
    <submittedName>
        <fullName evidence="1">Uncharacterized protein</fullName>
    </submittedName>
</protein>
<reference evidence="1" key="1">
    <citation type="journal article" date="2015" name="Nature">
        <title>Complex archaea that bridge the gap between prokaryotes and eukaryotes.</title>
        <authorList>
            <person name="Spang A."/>
            <person name="Saw J.H."/>
            <person name="Jorgensen S.L."/>
            <person name="Zaremba-Niedzwiedzka K."/>
            <person name="Martijn J."/>
            <person name="Lind A.E."/>
            <person name="van Eijk R."/>
            <person name="Schleper C."/>
            <person name="Guy L."/>
            <person name="Ettema T.J."/>
        </authorList>
    </citation>
    <scope>NUCLEOTIDE SEQUENCE</scope>
</reference>
<proteinExistence type="predicted"/>